<dbReference type="InterPro" id="IPR014284">
    <property type="entry name" value="RNA_pol_sigma-70_dom"/>
</dbReference>
<dbReference type="Pfam" id="PF04539">
    <property type="entry name" value="Sigma70_r3"/>
    <property type="match status" value="1"/>
</dbReference>
<dbReference type="PROSITE" id="PS00715">
    <property type="entry name" value="SIGMA70_1"/>
    <property type="match status" value="1"/>
</dbReference>
<dbReference type="PANTHER" id="PTHR30385">
    <property type="entry name" value="SIGMA FACTOR F FLAGELLAR"/>
    <property type="match status" value="1"/>
</dbReference>
<evidence type="ECO:0000313" key="7">
    <source>
        <dbReference type="Proteomes" id="UP000657385"/>
    </source>
</evidence>
<dbReference type="PANTHER" id="PTHR30385:SF4">
    <property type="entry name" value="RNA POLYMERASE SIGMA-E FACTOR"/>
    <property type="match status" value="1"/>
</dbReference>
<evidence type="ECO:0000256" key="4">
    <source>
        <dbReference type="ARBA" id="ARBA00023163"/>
    </source>
</evidence>
<sequence>MNPGALEPTEQRHAHTRTAADIRAHDCDQVLPSIACDPVTLDLLEVRALTDVLFVRLRELEEGTREYSYVRNTLVELNMSLVRTAAQRFAHRRESQEDILQVGVVGLIKAINAFDIGRGVEFVTYALPTITGEIKRHFRDTSWSVHVPRRLQELRLHLAKADDALEQELGRAPTTAELADHLGISEGEVTEGRIAADAYTAGTLSTPAGDEDQDDSPLQRRLGTCDHDLELVVDLTALHQILPGLPEADRFLLKLRFVDELTQAQIGERIGCSQMHVSRRLNRTLTDLREQLERQ</sequence>
<dbReference type="Gene3D" id="1.10.10.10">
    <property type="entry name" value="Winged helix-like DNA-binding domain superfamily/Winged helix DNA-binding domain"/>
    <property type="match status" value="2"/>
</dbReference>
<dbReference type="GO" id="GO:0016987">
    <property type="term" value="F:sigma factor activity"/>
    <property type="evidence" value="ECO:0007669"/>
    <property type="project" value="UniProtKB-KW"/>
</dbReference>
<dbReference type="Proteomes" id="UP000657385">
    <property type="component" value="Unassembled WGS sequence"/>
</dbReference>
<dbReference type="AlphaFoldDB" id="A0A931FD28"/>
<dbReference type="NCBIfam" id="TIGR02980">
    <property type="entry name" value="SigBFG"/>
    <property type="match status" value="1"/>
</dbReference>
<dbReference type="Pfam" id="PF04545">
    <property type="entry name" value="Sigma70_r4"/>
    <property type="match status" value="1"/>
</dbReference>
<dbReference type="InterPro" id="IPR014322">
    <property type="entry name" value="RNA_pol_sigma-B/F/G"/>
</dbReference>
<protein>
    <submittedName>
        <fullName evidence="6">SigB/SigF/SigG family RNA polymerase sigma factor</fullName>
    </submittedName>
</protein>
<dbReference type="InterPro" id="IPR007630">
    <property type="entry name" value="RNA_pol_sigma70_r4"/>
</dbReference>
<dbReference type="PRINTS" id="PR00046">
    <property type="entry name" value="SIGMA70FCT"/>
</dbReference>
<dbReference type="Gene3D" id="1.20.120.1810">
    <property type="match status" value="1"/>
</dbReference>
<dbReference type="EMBL" id="JADPRT010000005">
    <property type="protein sequence ID" value="MBF9069123.1"/>
    <property type="molecule type" value="Genomic_DNA"/>
</dbReference>
<dbReference type="Pfam" id="PF04542">
    <property type="entry name" value="Sigma70_r2"/>
    <property type="match status" value="1"/>
</dbReference>
<gene>
    <name evidence="6" type="ORF">I2501_13950</name>
</gene>
<dbReference type="GO" id="GO:0003677">
    <property type="term" value="F:DNA binding"/>
    <property type="evidence" value="ECO:0007669"/>
    <property type="project" value="UniProtKB-KW"/>
</dbReference>
<evidence type="ECO:0000256" key="3">
    <source>
        <dbReference type="ARBA" id="ARBA00023125"/>
    </source>
</evidence>
<keyword evidence="4" id="KW-0804">Transcription</keyword>
<dbReference type="InterPro" id="IPR000943">
    <property type="entry name" value="RNA_pol_sigma70"/>
</dbReference>
<dbReference type="InterPro" id="IPR007627">
    <property type="entry name" value="RNA_pol_sigma70_r2"/>
</dbReference>
<keyword evidence="2" id="KW-0731">Sigma factor</keyword>
<reference evidence="6" key="1">
    <citation type="submission" date="2020-11" db="EMBL/GenBank/DDBJ databases">
        <title>Isolation and identification of active actinomycetes.</title>
        <authorList>
            <person name="Yu B."/>
        </authorList>
    </citation>
    <scope>NUCLEOTIDE SEQUENCE</scope>
    <source>
        <strain evidence="6">NEAU-YB345</strain>
    </source>
</reference>
<evidence type="ECO:0000256" key="1">
    <source>
        <dbReference type="ARBA" id="ARBA00023015"/>
    </source>
</evidence>
<evidence type="ECO:0000259" key="5">
    <source>
        <dbReference type="PROSITE" id="PS00715"/>
    </source>
</evidence>
<dbReference type="NCBIfam" id="TIGR02937">
    <property type="entry name" value="sigma70-ECF"/>
    <property type="match status" value="1"/>
</dbReference>
<dbReference type="InterPro" id="IPR013325">
    <property type="entry name" value="RNA_pol_sigma_r2"/>
</dbReference>
<organism evidence="6 7">
    <name type="scientific">Streptacidiphilus fuscans</name>
    <dbReference type="NCBI Taxonomy" id="2789292"/>
    <lineage>
        <taxon>Bacteria</taxon>
        <taxon>Bacillati</taxon>
        <taxon>Actinomycetota</taxon>
        <taxon>Actinomycetes</taxon>
        <taxon>Kitasatosporales</taxon>
        <taxon>Streptomycetaceae</taxon>
        <taxon>Streptacidiphilus</taxon>
    </lineage>
</organism>
<dbReference type="SUPFAM" id="SSF88946">
    <property type="entry name" value="Sigma2 domain of RNA polymerase sigma factors"/>
    <property type="match status" value="1"/>
</dbReference>
<evidence type="ECO:0000313" key="6">
    <source>
        <dbReference type="EMBL" id="MBF9069123.1"/>
    </source>
</evidence>
<dbReference type="CDD" id="cd06171">
    <property type="entry name" value="Sigma70_r4"/>
    <property type="match status" value="1"/>
</dbReference>
<keyword evidence="3" id="KW-0238">DNA-binding</keyword>
<name>A0A931FD28_9ACTN</name>
<dbReference type="InterPro" id="IPR036388">
    <property type="entry name" value="WH-like_DNA-bd_sf"/>
</dbReference>
<accession>A0A931FD28</accession>
<dbReference type="InterPro" id="IPR013324">
    <property type="entry name" value="RNA_pol_sigma_r3/r4-like"/>
</dbReference>
<feature type="domain" description="RNA polymerase sigma-70" evidence="5">
    <location>
        <begin position="98"/>
        <end position="111"/>
    </location>
</feature>
<evidence type="ECO:0000256" key="2">
    <source>
        <dbReference type="ARBA" id="ARBA00023082"/>
    </source>
</evidence>
<proteinExistence type="predicted"/>
<dbReference type="InterPro" id="IPR007624">
    <property type="entry name" value="RNA_pol_sigma70_r3"/>
</dbReference>
<keyword evidence="7" id="KW-1185">Reference proteome</keyword>
<keyword evidence="1" id="KW-0805">Transcription regulation</keyword>
<comment type="caution">
    <text evidence="6">The sequence shown here is derived from an EMBL/GenBank/DDBJ whole genome shotgun (WGS) entry which is preliminary data.</text>
</comment>
<dbReference type="SUPFAM" id="SSF88659">
    <property type="entry name" value="Sigma3 and sigma4 domains of RNA polymerase sigma factors"/>
    <property type="match status" value="2"/>
</dbReference>
<dbReference type="GO" id="GO:0006352">
    <property type="term" value="P:DNA-templated transcription initiation"/>
    <property type="evidence" value="ECO:0007669"/>
    <property type="project" value="InterPro"/>
</dbReference>